<dbReference type="KEGG" id="cgc:Cyagr_2649"/>
<keyword evidence="2" id="KW-0472">Membrane</keyword>
<gene>
    <name evidence="3" type="ordered locus">Cyagr_2649</name>
</gene>
<dbReference type="Pfam" id="PF01744">
    <property type="entry name" value="GLTT"/>
    <property type="match status" value="1"/>
</dbReference>
<sequence>MPDPDAPETPPTGGPPPSSGPSACGGRPKIVAIGIAPLGIISIGIVPMGVISIGVVPMGVLSLGAVAMGVINASVVGMGILIAGVNVMGVWWVGMEGMGPYRLGSPSGQVHHHSRDHDQSQGQQNLYAYPSREEALRKAKELGCEGAHAMGSLWMPCAEHPTP</sequence>
<feature type="transmembrane region" description="Helical" evidence="2">
    <location>
        <begin position="30"/>
        <end position="54"/>
    </location>
</feature>
<dbReference type="STRING" id="292564.Cyagr_2649"/>
<accession>K9P8K1</accession>
<dbReference type="PATRIC" id="fig|292564.3.peg.2511"/>
<proteinExistence type="predicted"/>
<name>K9P8K1_CYAGP</name>
<dbReference type="InterPro" id="IPR022196">
    <property type="entry name" value="DUF3721"/>
</dbReference>
<dbReference type="Pfam" id="PF12518">
    <property type="entry name" value="DUF3721"/>
    <property type="match status" value="1"/>
</dbReference>
<evidence type="ECO:0000256" key="1">
    <source>
        <dbReference type="SAM" id="MobiDB-lite"/>
    </source>
</evidence>
<keyword evidence="2" id="KW-1133">Transmembrane helix</keyword>
<dbReference type="EMBL" id="CP003495">
    <property type="protein sequence ID" value="AFY29742.1"/>
    <property type="molecule type" value="Genomic_DNA"/>
</dbReference>
<dbReference type="HOGENOM" id="CLU_136261_0_0_3"/>
<feature type="region of interest" description="Disordered" evidence="1">
    <location>
        <begin position="104"/>
        <end position="123"/>
    </location>
</feature>
<evidence type="ECO:0000256" key="2">
    <source>
        <dbReference type="SAM" id="Phobius"/>
    </source>
</evidence>
<dbReference type="eggNOG" id="ENOG5033JD6">
    <property type="taxonomic scope" value="Bacteria"/>
</dbReference>
<organism evidence="3 4">
    <name type="scientific">Cyanobium gracile (strain ATCC 27147 / PCC 6307)</name>
    <dbReference type="NCBI Taxonomy" id="292564"/>
    <lineage>
        <taxon>Bacteria</taxon>
        <taxon>Bacillati</taxon>
        <taxon>Cyanobacteriota</taxon>
        <taxon>Cyanophyceae</taxon>
        <taxon>Synechococcales</taxon>
        <taxon>Prochlorococcaceae</taxon>
        <taxon>Cyanobium</taxon>
    </lineage>
</organism>
<dbReference type="AlphaFoldDB" id="K9P8K1"/>
<reference evidence="4" key="1">
    <citation type="journal article" date="2013" name="Proc. Natl. Acad. Sci. U.S.A.">
        <title>Improving the coverage of the cyanobacterial phylum using diversity-driven genome sequencing.</title>
        <authorList>
            <person name="Shih P.M."/>
            <person name="Wu D."/>
            <person name="Latifi A."/>
            <person name="Axen S.D."/>
            <person name="Fewer D.P."/>
            <person name="Talla E."/>
            <person name="Calteau A."/>
            <person name="Cai F."/>
            <person name="Tandeau de Marsac N."/>
            <person name="Rippka R."/>
            <person name="Herdman M."/>
            <person name="Sivonen K."/>
            <person name="Coursin T."/>
            <person name="Laurent T."/>
            <person name="Goodwin L."/>
            <person name="Nolan M."/>
            <person name="Davenport K.W."/>
            <person name="Han C.S."/>
            <person name="Rubin E.M."/>
            <person name="Eisen J.A."/>
            <person name="Woyke T."/>
            <person name="Gugger M."/>
            <person name="Kerfeld C.A."/>
        </authorList>
    </citation>
    <scope>NUCLEOTIDE SEQUENCE [LARGE SCALE GENOMIC DNA]</scope>
    <source>
        <strain evidence="4">ATCC 27147 / PCC 6307</strain>
    </source>
</reference>
<feature type="region of interest" description="Disordered" evidence="1">
    <location>
        <begin position="1"/>
        <end position="24"/>
    </location>
</feature>
<feature type="transmembrane region" description="Helical" evidence="2">
    <location>
        <begin position="60"/>
        <end position="93"/>
    </location>
</feature>
<dbReference type="InterPro" id="IPR008164">
    <property type="entry name" value="XGLTT_rpt"/>
</dbReference>
<evidence type="ECO:0000313" key="3">
    <source>
        <dbReference type="EMBL" id="AFY29742.1"/>
    </source>
</evidence>
<dbReference type="RefSeq" id="WP_015110177.1">
    <property type="nucleotide sequence ID" value="NC_019675.1"/>
</dbReference>
<keyword evidence="2" id="KW-0812">Transmembrane</keyword>
<protein>
    <submittedName>
        <fullName evidence="3">GLTT repeat protein</fullName>
    </submittedName>
</protein>
<dbReference type="OrthoDB" id="555949at2"/>
<feature type="compositionally biased region" description="Pro residues" evidence="1">
    <location>
        <begin position="1"/>
        <end position="19"/>
    </location>
</feature>
<dbReference type="Proteomes" id="UP000010388">
    <property type="component" value="Chromosome"/>
</dbReference>
<evidence type="ECO:0000313" key="4">
    <source>
        <dbReference type="Proteomes" id="UP000010388"/>
    </source>
</evidence>